<dbReference type="InterPro" id="IPR013930">
    <property type="entry name" value="RPAP1_N"/>
</dbReference>
<dbReference type="PaxDb" id="121845-A0A3Q0J9N9"/>
<evidence type="ECO:0000313" key="4">
    <source>
        <dbReference type="RefSeq" id="XP_026685217.1"/>
    </source>
</evidence>
<dbReference type="AlphaFoldDB" id="A0A3Q0J9N9"/>
<dbReference type="GO" id="GO:0006366">
    <property type="term" value="P:transcription by RNA polymerase II"/>
    <property type="evidence" value="ECO:0007669"/>
    <property type="project" value="InterPro"/>
</dbReference>
<dbReference type="STRING" id="121845.A0A3Q0J9N9"/>
<feature type="compositionally biased region" description="Polar residues" evidence="1">
    <location>
        <begin position="99"/>
        <end position="117"/>
    </location>
</feature>
<sequence>METGKRKLSLFAQSMRAKRNISEAEINNSCSINTKVNEQTFGQTSVLVNGQDKDVIHQENVEKLSKMSPEEILNEQQKLLADIDPGLIEFIKSRKKNRSQPSVSESPLEETTATQTTEVKMECIPPIVSGCSETDIRLDK</sequence>
<gene>
    <name evidence="4" type="primary">LOC113470736</name>
</gene>
<evidence type="ECO:0000256" key="1">
    <source>
        <dbReference type="SAM" id="MobiDB-lite"/>
    </source>
</evidence>
<dbReference type="Pfam" id="PF08621">
    <property type="entry name" value="RPAP1_N"/>
    <property type="match status" value="1"/>
</dbReference>
<protein>
    <submittedName>
        <fullName evidence="4">RNA polymerase II-associated protein 1-like</fullName>
    </submittedName>
</protein>
<dbReference type="Proteomes" id="UP000079169">
    <property type="component" value="Unplaced"/>
</dbReference>
<evidence type="ECO:0000259" key="2">
    <source>
        <dbReference type="Pfam" id="PF08621"/>
    </source>
</evidence>
<dbReference type="GeneID" id="113470736"/>
<proteinExistence type="predicted"/>
<reference evidence="4" key="1">
    <citation type="submission" date="2025-08" db="UniProtKB">
        <authorList>
            <consortium name="RefSeq"/>
        </authorList>
    </citation>
    <scope>IDENTIFICATION</scope>
</reference>
<dbReference type="RefSeq" id="XP_026685217.1">
    <property type="nucleotide sequence ID" value="XM_026829416.1"/>
</dbReference>
<evidence type="ECO:0000313" key="3">
    <source>
        <dbReference type="Proteomes" id="UP000079169"/>
    </source>
</evidence>
<dbReference type="InterPro" id="IPR039913">
    <property type="entry name" value="RPAP1/Rba50"/>
</dbReference>
<dbReference type="PANTHER" id="PTHR21483:SF18">
    <property type="entry name" value="RNA POLYMERASE II-ASSOCIATED PROTEIN 1"/>
    <property type="match status" value="1"/>
</dbReference>
<dbReference type="KEGG" id="dci:113470736"/>
<feature type="domain" description="RPAP1 N-terminal" evidence="2">
    <location>
        <begin position="56"/>
        <end position="98"/>
    </location>
</feature>
<keyword evidence="3" id="KW-1185">Reference proteome</keyword>
<name>A0A3Q0J9N9_DIACI</name>
<accession>A0A3Q0J9N9</accession>
<organism evidence="3 4">
    <name type="scientific">Diaphorina citri</name>
    <name type="common">Asian citrus psyllid</name>
    <dbReference type="NCBI Taxonomy" id="121845"/>
    <lineage>
        <taxon>Eukaryota</taxon>
        <taxon>Metazoa</taxon>
        <taxon>Ecdysozoa</taxon>
        <taxon>Arthropoda</taxon>
        <taxon>Hexapoda</taxon>
        <taxon>Insecta</taxon>
        <taxon>Pterygota</taxon>
        <taxon>Neoptera</taxon>
        <taxon>Paraneoptera</taxon>
        <taxon>Hemiptera</taxon>
        <taxon>Sternorrhyncha</taxon>
        <taxon>Psylloidea</taxon>
        <taxon>Psyllidae</taxon>
        <taxon>Diaphorininae</taxon>
        <taxon>Diaphorina</taxon>
    </lineage>
</organism>
<feature type="region of interest" description="Disordered" evidence="1">
    <location>
        <begin position="94"/>
        <end position="117"/>
    </location>
</feature>
<dbReference type="PANTHER" id="PTHR21483">
    <property type="entry name" value="RNA POLYMERASE II-ASSOCIATED PROTEIN 1"/>
    <property type="match status" value="1"/>
</dbReference>